<dbReference type="KEGG" id="hhb:Hhub_1160"/>
<gene>
    <name evidence="2" type="ORF">HHUB_1160</name>
</gene>
<evidence type="ECO:0000256" key="1">
    <source>
        <dbReference type="SAM" id="Phobius"/>
    </source>
</evidence>
<dbReference type="AlphaFoldDB" id="A0A0U5H1S5"/>
<keyword evidence="3" id="KW-1185">Reference proteome</keyword>
<feature type="transmembrane region" description="Helical" evidence="1">
    <location>
        <begin position="504"/>
        <end position="522"/>
    </location>
</feature>
<dbReference type="PANTHER" id="PTHR35902">
    <property type="entry name" value="S-LAYER DOMAIN-LIKE PROTEIN-RELATED"/>
    <property type="match status" value="1"/>
</dbReference>
<keyword evidence="1" id="KW-0812">Transmembrane</keyword>
<dbReference type="PANTHER" id="PTHR35902:SF3">
    <property type="entry name" value="NPCBM-ASSOCIATED, NEW3 DOMAIN OF ALPHA-GALACTOSIDASE"/>
    <property type="match status" value="1"/>
</dbReference>
<sequence length="526" mass="55308">MVGGVAVTATAQAGSSGQVIGAPDISFATGSGTFSAGTTGELTVSIVNRGQILRAGPSQYEDRVTTAEALTFEPQDDDVPIKIQTERVTVGNFPVGGAEQPISVTVPDDTEPGTYDIPITAEYTYTRFIDYTANGVDEITESTKEKTDSITIHVNENAQFEIVDSNASAQIGDENDISVALRNTGSEIASGASVTAESRSSSVTFESADTSSSTFVGDWEPGEVRTATYNVRLESDAVLRGYPLDLTVNYEDSDGFDQTSNPLTSVVQSTPEQSFAVTDVSSSLRVGESGAITGTIENTGPTPVESVAVRPNENLSSVVPGEKSVVVGSLAPSESTSFRLPMEVTSEGEPGEKLIGLDVQYRDSDGDQRTYSKHDISASVGPERDAFKLAATDQTISVGSSRTLAVEVTNNLDETVTDVDARLFADDPLATGDTDTSYIESLEPGESTTLDFDVSATAAATAGNTYPISFDFRYTDRRGDTHLSDTFRYPLNAAQSTNGGGPPLVLIGGAAVIVLGGAAVVYRRYN</sequence>
<dbReference type="STRING" id="1407499.HHUB_1160"/>
<keyword evidence="1" id="KW-0472">Membrane</keyword>
<organism evidence="2 3">
    <name type="scientific">Halobacterium hubeiense</name>
    <dbReference type="NCBI Taxonomy" id="1407499"/>
    <lineage>
        <taxon>Archaea</taxon>
        <taxon>Methanobacteriati</taxon>
        <taxon>Methanobacteriota</taxon>
        <taxon>Stenosarchaea group</taxon>
        <taxon>Halobacteria</taxon>
        <taxon>Halobacteriales</taxon>
        <taxon>Halobacteriaceae</taxon>
        <taxon>Halobacterium</taxon>
    </lineage>
</organism>
<dbReference type="Gene3D" id="2.60.40.10">
    <property type="entry name" value="Immunoglobulins"/>
    <property type="match status" value="1"/>
</dbReference>
<proteinExistence type="predicted"/>
<protein>
    <submittedName>
        <fullName evidence="2">Uncharacterized protein</fullName>
    </submittedName>
</protein>
<dbReference type="InterPro" id="IPR013783">
    <property type="entry name" value="Ig-like_fold"/>
</dbReference>
<dbReference type="Proteomes" id="UP000066737">
    <property type="component" value="Chromosome I"/>
</dbReference>
<evidence type="ECO:0000313" key="3">
    <source>
        <dbReference type="Proteomes" id="UP000066737"/>
    </source>
</evidence>
<name>A0A0U5H1S5_9EURY</name>
<dbReference type="EMBL" id="LN831302">
    <property type="protein sequence ID" value="CQH45701.1"/>
    <property type="molecule type" value="Genomic_DNA"/>
</dbReference>
<reference evidence="3" key="1">
    <citation type="journal article" date="2016" name="Environ. Microbiol.">
        <title>The complete genome of a viable archaeum isolated from 123-million-year-old rock salt.</title>
        <authorList>
            <person name="Jaakkola S.T."/>
            <person name="Pfeiffer F."/>
            <person name="Ravantti J.J."/>
            <person name="Guo Q."/>
            <person name="Liu Y."/>
            <person name="Chen X."/>
            <person name="Ma H."/>
            <person name="Yang C."/>
            <person name="Oksanen H.M."/>
            <person name="Bamford D.H."/>
        </authorList>
    </citation>
    <scope>NUCLEOTIDE SEQUENCE</scope>
    <source>
        <strain evidence="3">JI20-1</strain>
    </source>
</reference>
<evidence type="ECO:0000313" key="2">
    <source>
        <dbReference type="EMBL" id="CQH45701.1"/>
    </source>
</evidence>
<keyword evidence="1" id="KW-1133">Transmembrane helix</keyword>
<accession>A0A0U5H1S5</accession>